<gene>
    <name evidence="1" type="ORF">MiSe_45250</name>
</gene>
<dbReference type="AlphaFoldDB" id="A0AAV3XC23"/>
<comment type="caution">
    <text evidence="1">The sequence shown here is derived from an EMBL/GenBank/DDBJ whole genome shotgun (WGS) entry which is preliminary data.</text>
</comment>
<sequence length="97" mass="10564">MGDSMVYQAKQGNTELSTAQAQASLLPEGWQEIGERVSMLIAKAWLDAEFKERLLADPRGTLEVEGIKVPAGVRVQIDQLNHNWSIGSTPGLSDDVV</sequence>
<dbReference type="InterPro" id="IPR036648">
    <property type="entry name" value="CN_Hdrase_a/SCN_Hdrase_g_sf"/>
</dbReference>
<dbReference type="SUPFAM" id="SSF56209">
    <property type="entry name" value="Nitrile hydratase alpha chain"/>
    <property type="match status" value="1"/>
</dbReference>
<dbReference type="RefSeq" id="WP_226585275.1">
    <property type="nucleotide sequence ID" value="NZ_BLAY01000073.1"/>
</dbReference>
<evidence type="ECO:0000313" key="1">
    <source>
        <dbReference type="EMBL" id="GET39753.1"/>
    </source>
</evidence>
<dbReference type="Proteomes" id="UP001050975">
    <property type="component" value="Unassembled WGS sequence"/>
</dbReference>
<dbReference type="GO" id="GO:0003824">
    <property type="term" value="F:catalytic activity"/>
    <property type="evidence" value="ECO:0007669"/>
    <property type="project" value="InterPro"/>
</dbReference>
<name>A0AAV3XC23_9CYAN</name>
<evidence type="ECO:0000313" key="2">
    <source>
        <dbReference type="Proteomes" id="UP001050975"/>
    </source>
</evidence>
<evidence type="ECO:0008006" key="3">
    <source>
        <dbReference type="Google" id="ProtNLM"/>
    </source>
</evidence>
<dbReference type="Gene3D" id="3.90.330.10">
    <property type="entry name" value="Nitrile hydratase alpha /Thiocyanate hydrolase gamma"/>
    <property type="match status" value="1"/>
</dbReference>
<dbReference type="GO" id="GO:0046914">
    <property type="term" value="F:transition metal ion binding"/>
    <property type="evidence" value="ECO:0007669"/>
    <property type="project" value="InterPro"/>
</dbReference>
<keyword evidence="2" id="KW-1185">Reference proteome</keyword>
<protein>
    <recommendedName>
        <fullName evidence="3">Transposase</fullName>
    </recommendedName>
</protein>
<proteinExistence type="predicted"/>
<reference evidence="1" key="1">
    <citation type="submission" date="2019-10" db="EMBL/GenBank/DDBJ databases">
        <title>Draft genome sequece of Microseira wollei NIES-4236.</title>
        <authorList>
            <person name="Yamaguchi H."/>
            <person name="Suzuki S."/>
            <person name="Kawachi M."/>
        </authorList>
    </citation>
    <scope>NUCLEOTIDE SEQUENCE</scope>
    <source>
        <strain evidence="1">NIES-4236</strain>
    </source>
</reference>
<dbReference type="EMBL" id="BLAY01000073">
    <property type="protein sequence ID" value="GET39753.1"/>
    <property type="molecule type" value="Genomic_DNA"/>
</dbReference>
<accession>A0AAV3XC23</accession>
<organism evidence="1 2">
    <name type="scientific">Microseira wollei NIES-4236</name>
    <dbReference type="NCBI Taxonomy" id="2530354"/>
    <lineage>
        <taxon>Bacteria</taxon>
        <taxon>Bacillati</taxon>
        <taxon>Cyanobacteriota</taxon>
        <taxon>Cyanophyceae</taxon>
        <taxon>Oscillatoriophycideae</taxon>
        <taxon>Aerosakkonematales</taxon>
        <taxon>Aerosakkonemataceae</taxon>
        <taxon>Microseira</taxon>
    </lineage>
</organism>